<reference evidence="1" key="1">
    <citation type="journal article" date="2022" name="bioRxiv">
        <title>Sequencing and chromosome-scale assembly of the giantPleurodeles waltlgenome.</title>
        <authorList>
            <person name="Brown T."/>
            <person name="Elewa A."/>
            <person name="Iarovenko S."/>
            <person name="Subramanian E."/>
            <person name="Araus A.J."/>
            <person name="Petzold A."/>
            <person name="Susuki M."/>
            <person name="Suzuki K.-i.T."/>
            <person name="Hayashi T."/>
            <person name="Toyoda A."/>
            <person name="Oliveira C."/>
            <person name="Osipova E."/>
            <person name="Leigh N.D."/>
            <person name="Simon A."/>
            <person name="Yun M.H."/>
        </authorList>
    </citation>
    <scope>NUCLEOTIDE SEQUENCE</scope>
    <source>
        <strain evidence="1">20211129_DDA</strain>
        <tissue evidence="1">Liver</tissue>
    </source>
</reference>
<dbReference type="AlphaFoldDB" id="A0AAV7LHL9"/>
<proteinExistence type="predicted"/>
<comment type="caution">
    <text evidence="1">The sequence shown here is derived from an EMBL/GenBank/DDBJ whole genome shotgun (WGS) entry which is preliminary data.</text>
</comment>
<keyword evidence="2" id="KW-1185">Reference proteome</keyword>
<accession>A0AAV7LHL9</accession>
<name>A0AAV7LHL9_PLEWA</name>
<gene>
    <name evidence="1" type="ORF">NDU88_003114</name>
</gene>
<protein>
    <submittedName>
        <fullName evidence="1">Uncharacterized protein</fullName>
    </submittedName>
</protein>
<dbReference type="EMBL" id="JANPWB010000015">
    <property type="protein sequence ID" value="KAJ1089974.1"/>
    <property type="molecule type" value="Genomic_DNA"/>
</dbReference>
<organism evidence="1 2">
    <name type="scientific">Pleurodeles waltl</name>
    <name type="common">Iberian ribbed newt</name>
    <dbReference type="NCBI Taxonomy" id="8319"/>
    <lineage>
        <taxon>Eukaryota</taxon>
        <taxon>Metazoa</taxon>
        <taxon>Chordata</taxon>
        <taxon>Craniata</taxon>
        <taxon>Vertebrata</taxon>
        <taxon>Euteleostomi</taxon>
        <taxon>Amphibia</taxon>
        <taxon>Batrachia</taxon>
        <taxon>Caudata</taxon>
        <taxon>Salamandroidea</taxon>
        <taxon>Salamandridae</taxon>
        <taxon>Pleurodelinae</taxon>
        <taxon>Pleurodeles</taxon>
    </lineage>
</organism>
<dbReference type="Proteomes" id="UP001066276">
    <property type="component" value="Chromosome 11"/>
</dbReference>
<sequence>METGDRRVQPLHQGANYLKVAVSLVVPSASVQQFRVVRATGCSSTGAAALGEGERQQRCQEHGRAARAGRVFIAPFSREQQSSND</sequence>
<evidence type="ECO:0000313" key="2">
    <source>
        <dbReference type="Proteomes" id="UP001066276"/>
    </source>
</evidence>
<evidence type="ECO:0000313" key="1">
    <source>
        <dbReference type="EMBL" id="KAJ1089974.1"/>
    </source>
</evidence>